<organism evidence="1 2">
    <name type="scientific">Choanephora cucurbitarum</name>
    <dbReference type="NCBI Taxonomy" id="101091"/>
    <lineage>
        <taxon>Eukaryota</taxon>
        <taxon>Fungi</taxon>
        <taxon>Fungi incertae sedis</taxon>
        <taxon>Mucoromycota</taxon>
        <taxon>Mucoromycotina</taxon>
        <taxon>Mucoromycetes</taxon>
        <taxon>Mucorales</taxon>
        <taxon>Mucorineae</taxon>
        <taxon>Choanephoraceae</taxon>
        <taxon>Choanephoroideae</taxon>
        <taxon>Choanephora</taxon>
    </lineage>
</organism>
<comment type="caution">
    <text evidence="1">The sequence shown here is derived from an EMBL/GenBank/DDBJ whole genome shotgun (WGS) entry which is preliminary data.</text>
</comment>
<evidence type="ECO:0000313" key="1">
    <source>
        <dbReference type="EMBL" id="OBZ85773.1"/>
    </source>
</evidence>
<name>A0A1C7N9G7_9FUNG</name>
<proteinExistence type="predicted"/>
<accession>A0A1C7N9G7</accession>
<dbReference type="AlphaFoldDB" id="A0A1C7N9G7"/>
<protein>
    <submittedName>
        <fullName evidence="1">Uncharacterized protein</fullName>
    </submittedName>
</protein>
<dbReference type="OrthoDB" id="2278533at2759"/>
<dbReference type="EMBL" id="LUGH01000361">
    <property type="protein sequence ID" value="OBZ85773.1"/>
    <property type="molecule type" value="Genomic_DNA"/>
</dbReference>
<sequence length="185" mass="20362">MWSFIFSCFKDIGVTVVGGEHHSASSSSFANKKRKLDGEEKIIRKKPGNKADITFVADRMEIGCAEFALSDADDCAKVIGEVGLKCPAMLKIMLDKLGEQEAGIDQQLNLPGLLIYGNRIIFIFLDMPNKNVTRVTKVGSLAFPSCVEMFAVPALKLFKHLIVVKQVMKNNLSLLSSAGKDDFFE</sequence>
<dbReference type="Proteomes" id="UP000093000">
    <property type="component" value="Unassembled WGS sequence"/>
</dbReference>
<keyword evidence="2" id="KW-1185">Reference proteome</keyword>
<evidence type="ECO:0000313" key="2">
    <source>
        <dbReference type="Proteomes" id="UP000093000"/>
    </source>
</evidence>
<gene>
    <name evidence="1" type="ORF">A0J61_06176</name>
</gene>
<dbReference type="InParanoid" id="A0A1C7N9G7"/>
<reference evidence="1 2" key="1">
    <citation type="submission" date="2016-03" db="EMBL/GenBank/DDBJ databases">
        <title>Choanephora cucurbitarum.</title>
        <authorList>
            <person name="Min B."/>
            <person name="Park H."/>
            <person name="Park J.-H."/>
            <person name="Shin H.-D."/>
            <person name="Choi I.-G."/>
        </authorList>
    </citation>
    <scope>NUCLEOTIDE SEQUENCE [LARGE SCALE GENOMIC DNA]</scope>
    <source>
        <strain evidence="1 2">KUS-F28377</strain>
    </source>
</reference>